<evidence type="ECO:0000256" key="4">
    <source>
        <dbReference type="ARBA" id="ARBA00022490"/>
    </source>
</evidence>
<name>A0A8T2RU18_CERRI</name>
<dbReference type="Pfam" id="PF01132">
    <property type="entry name" value="EFP"/>
    <property type="match status" value="1"/>
</dbReference>
<comment type="caution">
    <text evidence="9">The sequence shown here is derived from an EMBL/GenBank/DDBJ whole genome shotgun (WGS) entry which is preliminary data.</text>
</comment>
<keyword evidence="6" id="KW-0648">Protein biosynthesis</keyword>
<dbReference type="InterPro" id="IPR020599">
    <property type="entry name" value="Transl_elong_fac_P/YeiP"/>
</dbReference>
<comment type="similarity">
    <text evidence="3">Belongs to the elongation factor P family.</text>
</comment>
<dbReference type="FunFam" id="2.30.30.30:FF:000040">
    <property type="entry name" value="Organellar elongation factor P"/>
    <property type="match status" value="1"/>
</dbReference>
<reference evidence="9" key="1">
    <citation type="submission" date="2021-08" db="EMBL/GenBank/DDBJ databases">
        <title>WGS assembly of Ceratopteris richardii.</title>
        <authorList>
            <person name="Marchant D.B."/>
            <person name="Chen G."/>
            <person name="Jenkins J."/>
            <person name="Shu S."/>
            <person name="Leebens-Mack J."/>
            <person name="Grimwood J."/>
            <person name="Schmutz J."/>
            <person name="Soltis P."/>
            <person name="Soltis D."/>
            <person name="Chen Z.-H."/>
        </authorList>
    </citation>
    <scope>NUCLEOTIDE SEQUENCE</scope>
    <source>
        <strain evidence="9">Whitten #5841</strain>
        <tissue evidence="9">Leaf</tissue>
    </source>
</reference>
<dbReference type="HAMAP" id="MF_00141">
    <property type="entry name" value="EF_P"/>
    <property type="match status" value="1"/>
</dbReference>
<accession>A0A8T2RU18</accession>
<dbReference type="Pfam" id="PF08207">
    <property type="entry name" value="EFP_N"/>
    <property type="match status" value="1"/>
</dbReference>
<keyword evidence="4" id="KW-0963">Cytoplasm</keyword>
<dbReference type="FunFam" id="2.40.50.140:FF:000009">
    <property type="entry name" value="Elongation factor P"/>
    <property type="match status" value="1"/>
</dbReference>
<dbReference type="SUPFAM" id="SSF50249">
    <property type="entry name" value="Nucleic acid-binding proteins"/>
    <property type="match status" value="2"/>
</dbReference>
<dbReference type="SUPFAM" id="SSF50104">
    <property type="entry name" value="Translation proteins SH3-like domain"/>
    <property type="match status" value="1"/>
</dbReference>
<dbReference type="PROSITE" id="PS01275">
    <property type="entry name" value="EFP"/>
    <property type="match status" value="1"/>
</dbReference>
<dbReference type="SMART" id="SM01185">
    <property type="entry name" value="EFP"/>
    <property type="match status" value="1"/>
</dbReference>
<dbReference type="CDD" id="cd05794">
    <property type="entry name" value="S1_EF-P_repeat_2"/>
    <property type="match status" value="1"/>
</dbReference>
<evidence type="ECO:0000256" key="5">
    <source>
        <dbReference type="ARBA" id="ARBA00022768"/>
    </source>
</evidence>
<dbReference type="InterPro" id="IPR012340">
    <property type="entry name" value="NA-bd_OB-fold"/>
</dbReference>
<comment type="pathway">
    <text evidence="2">Protein biosynthesis; polypeptide chain elongation.</text>
</comment>
<dbReference type="AlphaFoldDB" id="A0A8T2RU18"/>
<keyword evidence="10" id="KW-1185">Reference proteome</keyword>
<dbReference type="Gene3D" id="2.40.50.140">
    <property type="entry name" value="Nucleic acid-binding proteins"/>
    <property type="match status" value="2"/>
</dbReference>
<dbReference type="InterPro" id="IPR008991">
    <property type="entry name" value="Translation_prot_SH3-like_sf"/>
</dbReference>
<dbReference type="InterPro" id="IPR011768">
    <property type="entry name" value="Transl_elongation_fac_P"/>
</dbReference>
<dbReference type="OMA" id="WSVVEFQ"/>
<evidence type="ECO:0000313" key="10">
    <source>
        <dbReference type="Proteomes" id="UP000825935"/>
    </source>
</evidence>
<dbReference type="InterPro" id="IPR013852">
    <property type="entry name" value="Transl_elong_P/YeiP_CS"/>
</dbReference>
<evidence type="ECO:0000259" key="7">
    <source>
        <dbReference type="SMART" id="SM00841"/>
    </source>
</evidence>
<dbReference type="InterPro" id="IPR015365">
    <property type="entry name" value="Elong-fact-P_C"/>
</dbReference>
<sequence>MVVALRSEILHFGLARSPSSHSLSRSLRLQQNAPLRLSQSRTRQHFGIYAVSSNDFRVGVNIELDGAPWRILEFLHVKPGKGAAFVRTKLRNYVTGNTIERTFRAGESVDEANVDKSLKQFTYKDAEQFVFMDMVSYEEARLNASDVGEKSKFLKEGMECNVLTWNGRVIDVELPINVKLAVTETDPGLKGDTAQGGSKPATLETGAVVTVPLFVNIGDVITVDTRTGLYSGRA</sequence>
<dbReference type="CDD" id="cd04470">
    <property type="entry name" value="S1_EF-P_repeat_1"/>
    <property type="match status" value="1"/>
</dbReference>
<protein>
    <recommendedName>
        <fullName evidence="11">Elongation factor P</fullName>
    </recommendedName>
</protein>
<dbReference type="NCBIfam" id="NF001810">
    <property type="entry name" value="PRK00529.1"/>
    <property type="match status" value="1"/>
</dbReference>
<organism evidence="9 10">
    <name type="scientific">Ceratopteris richardii</name>
    <name type="common">Triangle waterfern</name>
    <dbReference type="NCBI Taxonomy" id="49495"/>
    <lineage>
        <taxon>Eukaryota</taxon>
        <taxon>Viridiplantae</taxon>
        <taxon>Streptophyta</taxon>
        <taxon>Embryophyta</taxon>
        <taxon>Tracheophyta</taxon>
        <taxon>Polypodiopsida</taxon>
        <taxon>Polypodiidae</taxon>
        <taxon>Polypodiales</taxon>
        <taxon>Pteridineae</taxon>
        <taxon>Pteridaceae</taxon>
        <taxon>Parkerioideae</taxon>
        <taxon>Ceratopteris</taxon>
    </lineage>
</organism>
<feature type="domain" description="Translation elongation factor P/YeiP central" evidence="8">
    <location>
        <begin position="116"/>
        <end position="170"/>
    </location>
</feature>
<keyword evidence="5" id="KW-0251">Elongation factor</keyword>
<dbReference type="FunFam" id="2.40.50.140:FF:000004">
    <property type="entry name" value="Elongation factor P"/>
    <property type="match status" value="1"/>
</dbReference>
<dbReference type="PANTHER" id="PTHR30053">
    <property type="entry name" value="ELONGATION FACTOR P"/>
    <property type="match status" value="1"/>
</dbReference>
<dbReference type="InterPro" id="IPR014722">
    <property type="entry name" value="Rib_uL2_dom2"/>
</dbReference>
<evidence type="ECO:0000256" key="1">
    <source>
        <dbReference type="ARBA" id="ARBA00004496"/>
    </source>
</evidence>
<dbReference type="GO" id="GO:0003746">
    <property type="term" value="F:translation elongation factor activity"/>
    <property type="evidence" value="ECO:0007669"/>
    <property type="project" value="UniProtKB-KW"/>
</dbReference>
<evidence type="ECO:0000259" key="8">
    <source>
        <dbReference type="SMART" id="SM01185"/>
    </source>
</evidence>
<feature type="domain" description="Elongation factor P C-terminal" evidence="7">
    <location>
        <begin position="178"/>
        <end position="233"/>
    </location>
</feature>
<dbReference type="EMBL" id="CM035429">
    <property type="protein sequence ID" value="KAH7300019.1"/>
    <property type="molecule type" value="Genomic_DNA"/>
</dbReference>
<dbReference type="GO" id="GO:0043043">
    <property type="term" value="P:peptide biosynthetic process"/>
    <property type="evidence" value="ECO:0007669"/>
    <property type="project" value="InterPro"/>
</dbReference>
<dbReference type="NCBIfam" id="TIGR00038">
    <property type="entry name" value="efp"/>
    <property type="match status" value="1"/>
</dbReference>
<dbReference type="GO" id="GO:0005829">
    <property type="term" value="C:cytosol"/>
    <property type="evidence" value="ECO:0007669"/>
    <property type="project" value="UniProtKB-ARBA"/>
</dbReference>
<comment type="subcellular location">
    <subcellularLocation>
        <location evidence="1">Cytoplasm</location>
    </subcellularLocation>
</comment>
<dbReference type="Proteomes" id="UP000825935">
    <property type="component" value="Chromosome 24"/>
</dbReference>
<evidence type="ECO:0008006" key="11">
    <source>
        <dbReference type="Google" id="ProtNLM"/>
    </source>
</evidence>
<gene>
    <name evidence="9" type="ORF">KP509_24G041300</name>
</gene>
<dbReference type="SMART" id="SM00841">
    <property type="entry name" value="Elong-fact-P_C"/>
    <property type="match status" value="1"/>
</dbReference>
<evidence type="ECO:0000256" key="3">
    <source>
        <dbReference type="ARBA" id="ARBA00009479"/>
    </source>
</evidence>
<evidence type="ECO:0000256" key="2">
    <source>
        <dbReference type="ARBA" id="ARBA00004815"/>
    </source>
</evidence>
<dbReference type="Pfam" id="PF09285">
    <property type="entry name" value="Elong-fact-P_C"/>
    <property type="match status" value="1"/>
</dbReference>
<dbReference type="InterPro" id="IPR013185">
    <property type="entry name" value="Transl_elong_KOW-like"/>
</dbReference>
<evidence type="ECO:0000256" key="6">
    <source>
        <dbReference type="ARBA" id="ARBA00022917"/>
    </source>
</evidence>
<dbReference type="PANTHER" id="PTHR30053:SF12">
    <property type="entry name" value="ELONGATION FACTOR P (EF-P) FAMILY PROTEIN"/>
    <property type="match status" value="1"/>
</dbReference>
<evidence type="ECO:0000313" key="9">
    <source>
        <dbReference type="EMBL" id="KAH7300019.1"/>
    </source>
</evidence>
<dbReference type="Gene3D" id="2.30.30.30">
    <property type="match status" value="1"/>
</dbReference>
<proteinExistence type="inferred from homology"/>
<dbReference type="OrthoDB" id="7025426at2759"/>
<dbReference type="InterPro" id="IPR001059">
    <property type="entry name" value="Transl_elong_P/YeiP_cen"/>
</dbReference>